<dbReference type="InterPro" id="IPR040946">
    <property type="entry name" value="CBM46"/>
</dbReference>
<dbReference type="PROSITE" id="PS00659">
    <property type="entry name" value="GLYCOSYL_HYDROL_F5"/>
    <property type="match status" value="1"/>
</dbReference>
<evidence type="ECO:0000259" key="10">
    <source>
        <dbReference type="Pfam" id="PF03442"/>
    </source>
</evidence>
<dbReference type="InterPro" id="IPR017853">
    <property type="entry name" value="GH"/>
</dbReference>
<protein>
    <submittedName>
        <fullName evidence="12">Endoglucanase</fullName>
    </submittedName>
</protein>
<dbReference type="InterPro" id="IPR005102">
    <property type="entry name" value="Carbo-bd_X2"/>
</dbReference>
<keyword evidence="3 8" id="KW-0378">Hydrolase</keyword>
<keyword evidence="4" id="KW-0136">Cellulose degradation</keyword>
<evidence type="ECO:0000256" key="5">
    <source>
        <dbReference type="ARBA" id="ARBA00023277"/>
    </source>
</evidence>
<evidence type="ECO:0000256" key="6">
    <source>
        <dbReference type="ARBA" id="ARBA00023295"/>
    </source>
</evidence>
<keyword evidence="6 8" id="KW-0326">Glycosidase</keyword>
<reference evidence="12 13" key="1">
    <citation type="submission" date="2018-06" db="EMBL/GenBank/DDBJ databases">
        <title>Genomic Encyclopedia of Type Strains, Phase IV (KMG-IV): sequencing the most valuable type-strain genomes for metagenomic binning, comparative biology and taxonomic classification.</title>
        <authorList>
            <person name="Goeker M."/>
        </authorList>
    </citation>
    <scope>NUCLEOTIDE SEQUENCE [LARGE SCALE GENOMIC DNA]</scope>
    <source>
        <strain evidence="12 13">DSM 15140</strain>
    </source>
</reference>
<dbReference type="EMBL" id="QNRI01000002">
    <property type="protein sequence ID" value="RBP00658.1"/>
    <property type="molecule type" value="Genomic_DNA"/>
</dbReference>
<dbReference type="GO" id="GO:0030245">
    <property type="term" value="P:cellulose catabolic process"/>
    <property type="evidence" value="ECO:0007669"/>
    <property type="project" value="UniProtKB-KW"/>
</dbReference>
<dbReference type="GO" id="GO:0009986">
    <property type="term" value="C:cell surface"/>
    <property type="evidence" value="ECO:0007669"/>
    <property type="project" value="TreeGrafter"/>
</dbReference>
<evidence type="ECO:0000256" key="1">
    <source>
        <dbReference type="ARBA" id="ARBA00005641"/>
    </source>
</evidence>
<dbReference type="Gene3D" id="3.20.20.80">
    <property type="entry name" value="Glycosidases"/>
    <property type="match status" value="1"/>
</dbReference>
<dbReference type="InterPro" id="IPR018087">
    <property type="entry name" value="Glyco_hydro_5_CS"/>
</dbReference>
<dbReference type="Pfam" id="PF03442">
    <property type="entry name" value="CBM_X2"/>
    <property type="match status" value="1"/>
</dbReference>
<dbReference type="Gene3D" id="2.60.40.10">
    <property type="entry name" value="Immunoglobulins"/>
    <property type="match status" value="2"/>
</dbReference>
<sequence>MKQIYGNIIVTSLLLLGVIIMISLFPTTSFAKEKVNYDINAYVKEMQPGWNLGNSFDAVDTDETAWGNPPVTQSLINKVATEGYKSIRIPITFDQRMGSAPNYQIKPNFLQRVTNTIDWALDADLKVMINVHHDSWIWLENGMLQDHDASLARYEAIWRQLANHFKNYSSNLMFESINEPRFSHSSVQQSQEYLDQLNSSFYHIVRDSGGNNMTRALVLPTLDTGTEQEKLNGLYQMIQELNDPYLISTVHYYGFWPFSVNIAGYTTFEQDTKNDIIQTFDRVHQTFTANGIPAIIGEFGLLGFDTSVDVIEQGEKLKYFEYMMHYAQAKNLTHMLWDNGQHLGRESLQWGDPQLSNMMKASWETRSATAEADFIYLKKDESIQDESLDLSLNGNTFQSLRYNDQALHEGTDYTITNDKLVLKKHLLEQIVAYEIGLQGEVTATFNQGANWYIQIILYDTPILQQTQGTINNFTIPVIFNGNKLATMEAVYAYGSPAGPQNWTSYKEFGYTFTPSYNENKITITSNFFNEVHDGEVHLTFHFWSGDQIKYKILKSGQTVSGFTML</sequence>
<evidence type="ECO:0000256" key="2">
    <source>
        <dbReference type="ARBA" id="ARBA00022729"/>
    </source>
</evidence>
<gene>
    <name evidence="12" type="ORF">DES48_102424</name>
</gene>
<evidence type="ECO:0000256" key="4">
    <source>
        <dbReference type="ARBA" id="ARBA00023001"/>
    </source>
</evidence>
<dbReference type="STRING" id="200904.GCA_900168775_00681"/>
<dbReference type="PANTHER" id="PTHR31297">
    <property type="entry name" value="GLUCAN ENDO-1,6-BETA-GLUCOSIDASE B"/>
    <property type="match status" value="1"/>
</dbReference>
<dbReference type="PANTHER" id="PTHR31297:SF41">
    <property type="entry name" value="ENDOGLUCANASE, PUTATIVE (AFU_ORTHOLOGUE AFUA_5G01830)-RELATED"/>
    <property type="match status" value="1"/>
</dbReference>
<dbReference type="GO" id="GO:0005576">
    <property type="term" value="C:extracellular region"/>
    <property type="evidence" value="ECO:0007669"/>
    <property type="project" value="TreeGrafter"/>
</dbReference>
<dbReference type="InterPro" id="IPR016282">
    <property type="entry name" value="Glyco_hydro_5_endoGlcnase_B"/>
</dbReference>
<feature type="domain" description="Glycoside hydrolase family 5" evidence="9">
    <location>
        <begin position="63"/>
        <end position="342"/>
    </location>
</feature>
<dbReference type="InterPro" id="IPR001547">
    <property type="entry name" value="Glyco_hydro_5"/>
</dbReference>
<keyword evidence="13" id="KW-1185">Reference proteome</keyword>
<dbReference type="AlphaFoldDB" id="A0A366EEB2"/>
<comment type="similarity">
    <text evidence="1 8">Belongs to the glycosyl hydrolase 5 (cellulase A) family.</text>
</comment>
<dbReference type="GO" id="GO:0008422">
    <property type="term" value="F:beta-glucosidase activity"/>
    <property type="evidence" value="ECO:0007669"/>
    <property type="project" value="TreeGrafter"/>
</dbReference>
<evidence type="ECO:0000259" key="11">
    <source>
        <dbReference type="Pfam" id="PF18448"/>
    </source>
</evidence>
<evidence type="ECO:0000259" key="9">
    <source>
        <dbReference type="Pfam" id="PF00150"/>
    </source>
</evidence>
<evidence type="ECO:0000256" key="8">
    <source>
        <dbReference type="RuleBase" id="RU361153"/>
    </source>
</evidence>
<dbReference type="InterPro" id="IPR050386">
    <property type="entry name" value="Glycosyl_hydrolase_5"/>
</dbReference>
<dbReference type="Pfam" id="PF00150">
    <property type="entry name" value="Cellulase"/>
    <property type="match status" value="1"/>
</dbReference>
<proteinExistence type="inferred from homology"/>
<dbReference type="SUPFAM" id="SSF81296">
    <property type="entry name" value="E set domains"/>
    <property type="match status" value="1"/>
</dbReference>
<feature type="domain" description="Carbohydrate binding X2" evidence="10">
    <location>
        <begin position="372"/>
        <end position="455"/>
    </location>
</feature>
<dbReference type="OrthoDB" id="9800955at2"/>
<name>A0A366EEB2_9BACI</name>
<evidence type="ECO:0000313" key="13">
    <source>
        <dbReference type="Proteomes" id="UP000252254"/>
    </source>
</evidence>
<evidence type="ECO:0000313" key="12">
    <source>
        <dbReference type="EMBL" id="RBP00658.1"/>
    </source>
</evidence>
<evidence type="ECO:0000256" key="3">
    <source>
        <dbReference type="ARBA" id="ARBA00022801"/>
    </source>
</evidence>
<accession>A0A366EEB2</accession>
<dbReference type="Proteomes" id="UP000252254">
    <property type="component" value="Unassembled WGS sequence"/>
</dbReference>
<feature type="domain" description="Endoglucanase B carbohydrate binding" evidence="11">
    <location>
        <begin position="459"/>
        <end position="561"/>
    </location>
</feature>
<dbReference type="Pfam" id="PF18448">
    <property type="entry name" value="CBM46"/>
    <property type="match status" value="1"/>
</dbReference>
<organism evidence="12 13">
    <name type="scientific">Paraliobacillus ryukyuensis</name>
    <dbReference type="NCBI Taxonomy" id="200904"/>
    <lineage>
        <taxon>Bacteria</taxon>
        <taxon>Bacillati</taxon>
        <taxon>Bacillota</taxon>
        <taxon>Bacilli</taxon>
        <taxon>Bacillales</taxon>
        <taxon>Bacillaceae</taxon>
        <taxon>Paraliobacillus</taxon>
    </lineage>
</organism>
<dbReference type="PIRSF" id="PIRSF001043">
    <property type="entry name" value="Endoglucanase_B"/>
    <property type="match status" value="1"/>
</dbReference>
<dbReference type="SUPFAM" id="SSF51445">
    <property type="entry name" value="(Trans)glycosidases"/>
    <property type="match status" value="1"/>
</dbReference>
<evidence type="ECO:0000256" key="7">
    <source>
        <dbReference type="ARBA" id="ARBA00023326"/>
    </source>
</evidence>
<keyword evidence="5" id="KW-0119">Carbohydrate metabolism</keyword>
<keyword evidence="2" id="KW-0732">Signal</keyword>
<comment type="caution">
    <text evidence="12">The sequence shown here is derived from an EMBL/GenBank/DDBJ whole genome shotgun (WGS) entry which is preliminary data.</text>
</comment>
<dbReference type="RefSeq" id="WP_113867752.1">
    <property type="nucleotide sequence ID" value="NZ_BAABQN010000002.1"/>
</dbReference>
<dbReference type="InterPro" id="IPR013783">
    <property type="entry name" value="Ig-like_fold"/>
</dbReference>
<dbReference type="InterPro" id="IPR014756">
    <property type="entry name" value="Ig_E-set"/>
</dbReference>
<keyword evidence="7" id="KW-0624">Polysaccharide degradation</keyword>